<dbReference type="OrthoDB" id="8757580at2"/>
<sequence length="137" mass="15111">MKKIYDLAVTLAQDPAQVADAQALTLDDARPGFGLKGAYGLFGSDEWWGNLKTGRMPTVIYEGEIESLQFEGMHNEGRSFTLRLTDGGSYTYSCVANEKSDMGAYAVGRKVRVTAYSEPMKSGSDLEFVWMVEIDCD</sequence>
<comment type="caution">
    <text evidence="1">The sequence shown here is derived from an EMBL/GenBank/DDBJ whole genome shotgun (WGS) entry which is preliminary data.</text>
</comment>
<dbReference type="STRING" id="1280946.HY29_17585"/>
<dbReference type="RefSeq" id="WP_034798011.1">
    <property type="nucleotide sequence ID" value="NZ_AWFF01000059.1"/>
</dbReference>
<proteinExistence type="predicted"/>
<gene>
    <name evidence="1" type="ORF">HY29_17585</name>
</gene>
<evidence type="ECO:0000313" key="2">
    <source>
        <dbReference type="Proteomes" id="UP000027037"/>
    </source>
</evidence>
<dbReference type="PATRIC" id="fig|1280946.3.peg.2799"/>
<dbReference type="Proteomes" id="UP000027037">
    <property type="component" value="Unassembled WGS sequence"/>
</dbReference>
<reference evidence="1 2" key="1">
    <citation type="journal article" date="2014" name="Antonie Van Leeuwenhoek">
        <title>Hyphomonas beringensis sp. nov. and Hyphomonas chukchiensis sp. nov., isolated from surface seawater of the Bering Sea and Chukchi Sea.</title>
        <authorList>
            <person name="Li C."/>
            <person name="Lai Q."/>
            <person name="Li G."/>
            <person name="Dong C."/>
            <person name="Wang J."/>
            <person name="Liao Y."/>
            <person name="Shao Z."/>
        </authorList>
    </citation>
    <scope>NUCLEOTIDE SEQUENCE [LARGE SCALE GENOMIC DNA]</scope>
    <source>
        <strain evidence="1 2">25B14_1</strain>
    </source>
</reference>
<dbReference type="EMBL" id="AWFF01000059">
    <property type="protein sequence ID" value="KCZ53179.1"/>
    <property type="molecule type" value="Genomic_DNA"/>
</dbReference>
<accession>A0A062U9C7</accession>
<name>A0A062U9C7_9PROT</name>
<keyword evidence="2" id="KW-1185">Reference proteome</keyword>
<organism evidence="1 2">
    <name type="scientific">Hyphomonas beringensis</name>
    <dbReference type="NCBI Taxonomy" id="1280946"/>
    <lineage>
        <taxon>Bacteria</taxon>
        <taxon>Pseudomonadati</taxon>
        <taxon>Pseudomonadota</taxon>
        <taxon>Alphaproteobacteria</taxon>
        <taxon>Hyphomonadales</taxon>
        <taxon>Hyphomonadaceae</taxon>
        <taxon>Hyphomonas</taxon>
    </lineage>
</organism>
<protein>
    <submittedName>
        <fullName evidence="1">Uncharacterized protein</fullName>
    </submittedName>
</protein>
<evidence type="ECO:0000313" key="1">
    <source>
        <dbReference type="EMBL" id="KCZ53179.1"/>
    </source>
</evidence>
<dbReference type="AlphaFoldDB" id="A0A062U9C7"/>